<feature type="compositionally biased region" description="Basic and acidic residues" evidence="1">
    <location>
        <begin position="258"/>
        <end position="268"/>
    </location>
</feature>
<dbReference type="Proteomes" id="UP001189429">
    <property type="component" value="Unassembled WGS sequence"/>
</dbReference>
<keyword evidence="3" id="KW-1185">Reference proteome</keyword>
<gene>
    <name evidence="2" type="ORF">PCOR1329_LOCUS43815</name>
</gene>
<evidence type="ECO:0000313" key="3">
    <source>
        <dbReference type="Proteomes" id="UP001189429"/>
    </source>
</evidence>
<accession>A0ABN9U0K0</accession>
<evidence type="ECO:0000256" key="1">
    <source>
        <dbReference type="SAM" id="MobiDB-lite"/>
    </source>
</evidence>
<organism evidence="2 3">
    <name type="scientific">Prorocentrum cordatum</name>
    <dbReference type="NCBI Taxonomy" id="2364126"/>
    <lineage>
        <taxon>Eukaryota</taxon>
        <taxon>Sar</taxon>
        <taxon>Alveolata</taxon>
        <taxon>Dinophyceae</taxon>
        <taxon>Prorocentrales</taxon>
        <taxon>Prorocentraceae</taxon>
        <taxon>Prorocentrum</taxon>
    </lineage>
</organism>
<name>A0ABN9U0K0_9DINO</name>
<protein>
    <submittedName>
        <fullName evidence="2">Uncharacterized protein</fullName>
    </submittedName>
</protein>
<sequence length="815" mass="88188">TMTTPEQRVAQFEENYQHVCTELRDRRARERVLEEDHERLRQRADGGCGDARRRESGLFDTGILGKPNLFMGEKGKRNVWKAIFSGCESVVSGEIARGMAMAEGPGEVSVLNMDVDDEDLASSSQYFLILFGRQHPFTMVVNAGEHQGFLAWPKLVEYYEPNVMCRLVGLLLNLLNFSFAGVLEDRPGILVRERADALRAGSQGPVIASMRIVIVMRQVEDGPLRQHLLLNAARIQGWQVFGRETADDNKISCGGAGKESKGKPEDPKNTGGGKAKGMVSTLVDAWNFGQAQSGRGNVTRWRLRSLVATLAALNAAGISAQLRPPRAVSAAGATRRRPEFPPSAASARRGAIWTRGVEAVYLDAPPGGVGEALALFVGPRVLDFPDASPRRAQLASLVGIGVDSPRPGRARDRRRADGVGLAGRRQVTGADASRARMSASEMVDAAYRVVFDEGGDYDASCVYREPSGQQWRAARRDRVHEMDLQVLPSAEARAALLSGRRRLACRFARPERTIRRPPSLWRPWAFDRGYLGAAEGDGFPLLAGKDQKRRWFYASLVPSKGAATPWLAKAWAAMLAAAGHRRFVLRLGLTPSIEAAPADPAVGDSQGNGLGEHAVREVEAKRKTFESATEALRDITIWHQAPLPPVACGGAGKFPPMLQNKFSKGIYLGPTLRSDEACIGTAPGAIRARAVKRLPEGEGRDEGPLDGIAGPKGACVRKVVGPARYGFVAGFPGCVAAELGVRSQAHLAECRSRIEAEMAKGESLVVRLESARERKRCRRSGGPFDPGWSSPLDSSNGSLFVFSGSGAFGAMSCRR</sequence>
<feature type="non-terminal residue" evidence="2">
    <location>
        <position position="815"/>
    </location>
</feature>
<feature type="region of interest" description="Disordered" evidence="1">
    <location>
        <begin position="251"/>
        <end position="275"/>
    </location>
</feature>
<feature type="non-terminal residue" evidence="2">
    <location>
        <position position="1"/>
    </location>
</feature>
<comment type="caution">
    <text evidence="2">The sequence shown here is derived from an EMBL/GenBank/DDBJ whole genome shotgun (WGS) entry which is preliminary data.</text>
</comment>
<proteinExistence type="predicted"/>
<evidence type="ECO:0000313" key="2">
    <source>
        <dbReference type="EMBL" id="CAK0851740.1"/>
    </source>
</evidence>
<reference evidence="2" key="1">
    <citation type="submission" date="2023-10" db="EMBL/GenBank/DDBJ databases">
        <authorList>
            <person name="Chen Y."/>
            <person name="Shah S."/>
            <person name="Dougan E. K."/>
            <person name="Thang M."/>
            <person name="Chan C."/>
        </authorList>
    </citation>
    <scope>NUCLEOTIDE SEQUENCE [LARGE SCALE GENOMIC DNA]</scope>
</reference>
<dbReference type="EMBL" id="CAUYUJ010015269">
    <property type="protein sequence ID" value="CAK0851740.1"/>
    <property type="molecule type" value="Genomic_DNA"/>
</dbReference>